<gene>
    <name evidence="1" type="ORF">EVAR_67020_1</name>
</gene>
<sequence>MTNDLLVLATSTPKFMGSDLRKRKRLPAAIRLLGVKWAWHSNLQVPAGTCGAGNGNWRHCREAGISNDN</sequence>
<protein>
    <submittedName>
        <fullName evidence="1">Uncharacterized protein</fullName>
    </submittedName>
</protein>
<name>A0A4C1ZPC6_EUMVA</name>
<dbReference type="EMBL" id="BGZK01002105">
    <property type="protein sequence ID" value="GBP90711.1"/>
    <property type="molecule type" value="Genomic_DNA"/>
</dbReference>
<keyword evidence="2" id="KW-1185">Reference proteome</keyword>
<reference evidence="1 2" key="1">
    <citation type="journal article" date="2019" name="Commun. Biol.">
        <title>The bagworm genome reveals a unique fibroin gene that provides high tensile strength.</title>
        <authorList>
            <person name="Kono N."/>
            <person name="Nakamura H."/>
            <person name="Ohtoshi R."/>
            <person name="Tomita M."/>
            <person name="Numata K."/>
            <person name="Arakawa K."/>
        </authorList>
    </citation>
    <scope>NUCLEOTIDE SEQUENCE [LARGE SCALE GENOMIC DNA]</scope>
</reference>
<evidence type="ECO:0000313" key="2">
    <source>
        <dbReference type="Proteomes" id="UP000299102"/>
    </source>
</evidence>
<dbReference type="Proteomes" id="UP000299102">
    <property type="component" value="Unassembled WGS sequence"/>
</dbReference>
<proteinExistence type="predicted"/>
<evidence type="ECO:0000313" key="1">
    <source>
        <dbReference type="EMBL" id="GBP90711.1"/>
    </source>
</evidence>
<dbReference type="AlphaFoldDB" id="A0A4C1ZPC6"/>
<organism evidence="1 2">
    <name type="scientific">Eumeta variegata</name>
    <name type="common">Bagworm moth</name>
    <name type="synonym">Eumeta japonica</name>
    <dbReference type="NCBI Taxonomy" id="151549"/>
    <lineage>
        <taxon>Eukaryota</taxon>
        <taxon>Metazoa</taxon>
        <taxon>Ecdysozoa</taxon>
        <taxon>Arthropoda</taxon>
        <taxon>Hexapoda</taxon>
        <taxon>Insecta</taxon>
        <taxon>Pterygota</taxon>
        <taxon>Neoptera</taxon>
        <taxon>Endopterygota</taxon>
        <taxon>Lepidoptera</taxon>
        <taxon>Glossata</taxon>
        <taxon>Ditrysia</taxon>
        <taxon>Tineoidea</taxon>
        <taxon>Psychidae</taxon>
        <taxon>Oiketicinae</taxon>
        <taxon>Eumeta</taxon>
    </lineage>
</organism>
<comment type="caution">
    <text evidence="1">The sequence shown here is derived from an EMBL/GenBank/DDBJ whole genome shotgun (WGS) entry which is preliminary data.</text>
</comment>
<accession>A0A4C1ZPC6</accession>